<dbReference type="InParanoid" id="A0A2P6NM12"/>
<name>A0A2P6NM12_9EUKA</name>
<dbReference type="Proteomes" id="UP000241769">
    <property type="component" value="Unassembled WGS sequence"/>
</dbReference>
<evidence type="ECO:0000313" key="2">
    <source>
        <dbReference type="Proteomes" id="UP000241769"/>
    </source>
</evidence>
<keyword evidence="2" id="KW-1185">Reference proteome</keyword>
<dbReference type="EMBL" id="MDYQ01000052">
    <property type="protein sequence ID" value="PRP84987.1"/>
    <property type="molecule type" value="Genomic_DNA"/>
</dbReference>
<dbReference type="AlphaFoldDB" id="A0A2P6NM12"/>
<reference evidence="1 2" key="1">
    <citation type="journal article" date="2018" name="Genome Biol. Evol.">
        <title>Multiple Roots of Fruiting Body Formation in Amoebozoa.</title>
        <authorList>
            <person name="Hillmann F."/>
            <person name="Forbes G."/>
            <person name="Novohradska S."/>
            <person name="Ferling I."/>
            <person name="Riege K."/>
            <person name="Groth M."/>
            <person name="Westermann M."/>
            <person name="Marz M."/>
            <person name="Spaller T."/>
            <person name="Winckler T."/>
            <person name="Schaap P."/>
            <person name="Glockner G."/>
        </authorList>
    </citation>
    <scope>NUCLEOTIDE SEQUENCE [LARGE SCALE GENOMIC DNA]</scope>
    <source>
        <strain evidence="1 2">Jena</strain>
    </source>
</reference>
<accession>A0A2P6NM12</accession>
<evidence type="ECO:0000313" key="1">
    <source>
        <dbReference type="EMBL" id="PRP84987.1"/>
    </source>
</evidence>
<comment type="caution">
    <text evidence="1">The sequence shown here is derived from an EMBL/GenBank/DDBJ whole genome shotgun (WGS) entry which is preliminary data.</text>
</comment>
<proteinExistence type="predicted"/>
<organism evidence="1 2">
    <name type="scientific">Planoprotostelium fungivorum</name>
    <dbReference type="NCBI Taxonomy" id="1890364"/>
    <lineage>
        <taxon>Eukaryota</taxon>
        <taxon>Amoebozoa</taxon>
        <taxon>Evosea</taxon>
        <taxon>Variosea</taxon>
        <taxon>Cavosteliida</taxon>
        <taxon>Cavosteliaceae</taxon>
        <taxon>Planoprotostelium</taxon>
    </lineage>
</organism>
<sequence length="71" mass="8162">MVGGSGRTSRLSDRFSFSTIEVPAFYLEDSDKTDRFVMHSITHLRGGSCKVDRWETDELVFKEQLSPYTQL</sequence>
<gene>
    <name evidence="1" type="ORF">PROFUN_07275</name>
</gene>
<protein>
    <submittedName>
        <fullName evidence="1">Uncharacterized protein</fullName>
    </submittedName>
</protein>